<feature type="transmembrane region" description="Helical" evidence="1">
    <location>
        <begin position="12"/>
        <end position="35"/>
    </location>
</feature>
<sequence length="108" mass="11249">MNSTVDTILTIVLFVALIPGVLMACVIGFHLIMLGDKASPEHPRTSTAGLIVGVLGVPLSAIIIYITAITLAWTSSGYTFYYPLVALAVGAGAVVGLSALADRIMNHH</sequence>
<keyword evidence="1" id="KW-0812">Transmembrane</keyword>
<organism evidence="2 3">
    <name type="scientific">Mycolicibacterium fortuitum</name>
    <name type="common">Mycobacterium fortuitum</name>
    <dbReference type="NCBI Taxonomy" id="1766"/>
    <lineage>
        <taxon>Bacteria</taxon>
        <taxon>Bacillati</taxon>
        <taxon>Actinomycetota</taxon>
        <taxon>Actinomycetes</taxon>
        <taxon>Mycobacteriales</taxon>
        <taxon>Mycobacteriaceae</taxon>
        <taxon>Mycolicibacterium</taxon>
    </lineage>
</organism>
<accession>A0A378WDM9</accession>
<proteinExistence type="predicted"/>
<dbReference type="Proteomes" id="UP000255389">
    <property type="component" value="Unassembled WGS sequence"/>
</dbReference>
<evidence type="ECO:0000313" key="3">
    <source>
        <dbReference type="Proteomes" id="UP000255389"/>
    </source>
</evidence>
<feature type="transmembrane region" description="Helical" evidence="1">
    <location>
        <begin position="47"/>
        <end position="74"/>
    </location>
</feature>
<feature type="transmembrane region" description="Helical" evidence="1">
    <location>
        <begin position="80"/>
        <end position="101"/>
    </location>
</feature>
<evidence type="ECO:0000256" key="1">
    <source>
        <dbReference type="SAM" id="Phobius"/>
    </source>
</evidence>
<dbReference type="EMBL" id="UGQY01000006">
    <property type="protein sequence ID" value="SUA31501.1"/>
    <property type="molecule type" value="Genomic_DNA"/>
</dbReference>
<evidence type="ECO:0000313" key="2">
    <source>
        <dbReference type="EMBL" id="SUA31501.1"/>
    </source>
</evidence>
<dbReference type="AlphaFoldDB" id="A0A378WDM9"/>
<gene>
    <name evidence="2" type="ORF">NCTC1542_06856</name>
</gene>
<keyword evidence="1" id="KW-0472">Membrane</keyword>
<keyword evidence="1" id="KW-1133">Transmembrane helix</keyword>
<protein>
    <submittedName>
        <fullName evidence="2">Uncharacterized protein</fullName>
    </submittedName>
</protein>
<name>A0A378WDM9_MYCFO</name>
<reference evidence="2 3" key="1">
    <citation type="submission" date="2018-06" db="EMBL/GenBank/DDBJ databases">
        <authorList>
            <consortium name="Pathogen Informatics"/>
            <person name="Doyle S."/>
        </authorList>
    </citation>
    <scope>NUCLEOTIDE SEQUENCE [LARGE SCALE GENOMIC DNA]</scope>
    <source>
        <strain evidence="2 3">NCTC1542</strain>
    </source>
</reference>